<sequence>MIDQVWQISGDMAEDTVIHLDETVSFLADREGIEPPVISAFEQEGSPLWRVDLFFAEKPDSGFLERIVKALALENWPHDAGYIEKRDWVAESQRQQPPIRAGRFFVHGAHDADKIPGGTDPIQIDAGQAFGTGRHETTWACLTVLDALSETLRPDCILDLGTGSGLLAIAAHRLWPKAHILASDIDATSIDVACENFILNRAKTRLSRERSGSIDAIVADGLEDTIFGQEGPFDLIVANILAGPLIKLSGDIERHLRTGGTLILSGLMTFQTDDVLDAYKKTSLQPVDRLVKGEWLALTLQKPAK</sequence>
<dbReference type="RefSeq" id="WP_121937003.1">
    <property type="nucleotide sequence ID" value="NZ_REFR01000009.1"/>
</dbReference>
<dbReference type="Proteomes" id="UP000271227">
    <property type="component" value="Unassembled WGS sequence"/>
</dbReference>
<keyword evidence="3" id="KW-0689">Ribosomal protein</keyword>
<gene>
    <name evidence="3" type="ORF">BXY39_0242</name>
</gene>
<dbReference type="EMBL" id="REFR01000009">
    <property type="protein sequence ID" value="RMB11759.1"/>
    <property type="molecule type" value="Genomic_DNA"/>
</dbReference>
<evidence type="ECO:0000313" key="4">
    <source>
        <dbReference type="Proteomes" id="UP000271227"/>
    </source>
</evidence>
<dbReference type="SUPFAM" id="SSF53335">
    <property type="entry name" value="S-adenosyl-L-methionine-dependent methyltransferases"/>
    <property type="match status" value="1"/>
</dbReference>
<dbReference type="GO" id="GO:0008276">
    <property type="term" value="F:protein methyltransferase activity"/>
    <property type="evidence" value="ECO:0007669"/>
    <property type="project" value="TreeGrafter"/>
</dbReference>
<reference evidence="3 4" key="1">
    <citation type="submission" date="2018-10" db="EMBL/GenBank/DDBJ databases">
        <title>Genomic Encyclopedia of Archaeal and Bacterial Type Strains, Phase II (KMG-II): from individual species to whole genera.</title>
        <authorList>
            <person name="Goeker M."/>
        </authorList>
    </citation>
    <scope>NUCLEOTIDE SEQUENCE [LARGE SCALE GENOMIC DNA]</scope>
    <source>
        <strain evidence="3 4">DSM 25217</strain>
    </source>
</reference>
<proteinExistence type="predicted"/>
<keyword evidence="1 3" id="KW-0489">Methyltransferase</keyword>
<keyword evidence="4" id="KW-1185">Reference proteome</keyword>
<evidence type="ECO:0000256" key="1">
    <source>
        <dbReference type="ARBA" id="ARBA00022603"/>
    </source>
</evidence>
<dbReference type="FunCoup" id="A0A3M0CWM4">
    <property type="interactions" value="436"/>
</dbReference>
<dbReference type="InterPro" id="IPR029063">
    <property type="entry name" value="SAM-dependent_MTases_sf"/>
</dbReference>
<keyword evidence="2 3" id="KW-0808">Transferase</keyword>
<dbReference type="PANTHER" id="PTHR43648:SF1">
    <property type="entry name" value="ELECTRON TRANSFER FLAVOPROTEIN BETA SUBUNIT LYSINE METHYLTRANSFERASE"/>
    <property type="match status" value="1"/>
</dbReference>
<dbReference type="CDD" id="cd02440">
    <property type="entry name" value="AdoMet_MTases"/>
    <property type="match status" value="1"/>
</dbReference>
<dbReference type="AlphaFoldDB" id="A0A3M0CWM4"/>
<dbReference type="GO" id="GO:0005840">
    <property type="term" value="C:ribosome"/>
    <property type="evidence" value="ECO:0007669"/>
    <property type="project" value="UniProtKB-KW"/>
</dbReference>
<comment type="caution">
    <text evidence="3">The sequence shown here is derived from an EMBL/GenBank/DDBJ whole genome shotgun (WGS) entry which is preliminary data.</text>
</comment>
<dbReference type="Gene3D" id="3.40.50.150">
    <property type="entry name" value="Vaccinia Virus protein VP39"/>
    <property type="match status" value="1"/>
</dbReference>
<protein>
    <submittedName>
        <fullName evidence="3">[LSU ribosomal protein L11P]-lysine N-methyltransferase</fullName>
    </submittedName>
</protein>
<dbReference type="GO" id="GO:0032259">
    <property type="term" value="P:methylation"/>
    <property type="evidence" value="ECO:0007669"/>
    <property type="project" value="UniProtKB-KW"/>
</dbReference>
<dbReference type="PANTHER" id="PTHR43648">
    <property type="entry name" value="ELECTRON TRANSFER FLAVOPROTEIN BETA SUBUNIT LYSINE METHYLTRANSFERASE"/>
    <property type="match status" value="1"/>
</dbReference>
<name>A0A3M0CWM4_9PROT</name>
<dbReference type="Pfam" id="PF06325">
    <property type="entry name" value="PrmA"/>
    <property type="match status" value="1"/>
</dbReference>
<accession>A0A3M0CWM4</accession>
<organism evidence="3 4">
    <name type="scientific">Eilatimonas milleporae</name>
    <dbReference type="NCBI Taxonomy" id="911205"/>
    <lineage>
        <taxon>Bacteria</taxon>
        <taxon>Pseudomonadati</taxon>
        <taxon>Pseudomonadota</taxon>
        <taxon>Alphaproteobacteria</taxon>
        <taxon>Kordiimonadales</taxon>
        <taxon>Kordiimonadaceae</taxon>
        <taxon>Eilatimonas</taxon>
    </lineage>
</organism>
<dbReference type="OrthoDB" id="9785995at2"/>
<dbReference type="InterPro" id="IPR050078">
    <property type="entry name" value="Ribosomal_L11_MeTrfase_PrmA"/>
</dbReference>
<dbReference type="InParanoid" id="A0A3M0CWM4"/>
<evidence type="ECO:0000313" key="3">
    <source>
        <dbReference type="EMBL" id="RMB11759.1"/>
    </source>
</evidence>
<keyword evidence="3" id="KW-0687">Ribonucleoprotein</keyword>
<evidence type="ECO:0000256" key="2">
    <source>
        <dbReference type="ARBA" id="ARBA00022679"/>
    </source>
</evidence>